<dbReference type="Proteomes" id="UP000030758">
    <property type="component" value="Unassembled WGS sequence"/>
</dbReference>
<protein>
    <submittedName>
        <fullName evidence="2">Uncharacterized protein</fullName>
    </submittedName>
</protein>
<sequence>MRKDCKQQESMEHLQHISGHPFTYADNEMDDTMSKCSSSSLMPNYLRMAMVSHEVGSVATDLSALQNSRLYEPLGRSFVEEELLKIYDEIDQLIHVIIDYRRQPLAATRKLDENRLSDIQFKIRPLLERLDEDIGRLDKKVYKNLNCCKIKESRVCWLLNSHKMLQQFSGIVAEMTVRVLQPLEHTISLRLRGCDIPFVDKGIDKALMSADQSLNDINFHLKQNVFALP</sequence>
<dbReference type="Proteomes" id="UP000030764">
    <property type="component" value="Unassembled WGS sequence"/>
</dbReference>
<dbReference type="AlphaFoldDB" id="A0A085NRK8"/>
<evidence type="ECO:0000313" key="2">
    <source>
        <dbReference type="EMBL" id="KFD72104.1"/>
    </source>
</evidence>
<evidence type="ECO:0000313" key="3">
    <source>
        <dbReference type="Proteomes" id="UP000030764"/>
    </source>
</evidence>
<name>A0A085NRK8_9BILA</name>
<keyword evidence="3" id="KW-1185">Reference proteome</keyword>
<reference evidence="2 3" key="1">
    <citation type="journal article" date="2014" name="Nat. Genet.">
        <title>Genome and transcriptome of the porcine whipworm Trichuris suis.</title>
        <authorList>
            <person name="Jex A.R."/>
            <person name="Nejsum P."/>
            <person name="Schwarz E.M."/>
            <person name="Hu L."/>
            <person name="Young N.D."/>
            <person name="Hall R.S."/>
            <person name="Korhonen P.K."/>
            <person name="Liao S."/>
            <person name="Thamsborg S."/>
            <person name="Xia J."/>
            <person name="Xu P."/>
            <person name="Wang S."/>
            <person name="Scheerlinck J.P."/>
            <person name="Hofmann A."/>
            <person name="Sternberg P.W."/>
            <person name="Wang J."/>
            <person name="Gasser R.B."/>
        </authorList>
    </citation>
    <scope>NUCLEOTIDE SEQUENCE [LARGE SCALE GENOMIC DNA]</scope>
    <source>
        <strain evidence="2">DCEP-RM93F</strain>
        <strain evidence="1">DCEP-RM93M</strain>
    </source>
</reference>
<dbReference type="EMBL" id="KL363183">
    <property type="protein sequence ID" value="KFD58814.1"/>
    <property type="molecule type" value="Genomic_DNA"/>
</dbReference>
<feature type="non-terminal residue" evidence="2">
    <location>
        <position position="229"/>
    </location>
</feature>
<gene>
    <name evidence="1" type="ORF">M513_00507</name>
    <name evidence="2" type="ORF">M514_00507</name>
</gene>
<proteinExistence type="predicted"/>
<evidence type="ECO:0000313" key="1">
    <source>
        <dbReference type="EMBL" id="KFD58814.1"/>
    </source>
</evidence>
<dbReference type="EMBL" id="KL367479">
    <property type="protein sequence ID" value="KFD72104.1"/>
    <property type="molecule type" value="Genomic_DNA"/>
</dbReference>
<accession>A0A085NRK8</accession>
<organism evidence="2">
    <name type="scientific">Trichuris suis</name>
    <name type="common">pig whipworm</name>
    <dbReference type="NCBI Taxonomy" id="68888"/>
    <lineage>
        <taxon>Eukaryota</taxon>
        <taxon>Metazoa</taxon>
        <taxon>Ecdysozoa</taxon>
        <taxon>Nematoda</taxon>
        <taxon>Enoplea</taxon>
        <taxon>Dorylaimia</taxon>
        <taxon>Trichinellida</taxon>
        <taxon>Trichuridae</taxon>
        <taxon>Trichuris</taxon>
    </lineage>
</organism>